<dbReference type="EMBL" id="LVVM01005303">
    <property type="protein sequence ID" value="OJA10962.1"/>
    <property type="molecule type" value="Genomic_DNA"/>
</dbReference>
<sequence>MVPQMPVHLKGNLSKQSRFFNLLPFKLTSRRTQSFALFANLPTELCLLILTYAARPKFAPNRRERRKPYSSALALCRVSRTFRRIVLPLLLHTILLSEAKNVIAFIHALTMQEAYAQQENHLHVDYAAHIHRIWIGEIQRSDFDNVQFDEGLRSFLYVLAPVLLASKSIAFNFQSLFILRICIENALISYFDSNANKSFPPPSPWSIKTLTLSGDVAHYGLMDAVLLYAFHASITHIIFLSPPRLQFNSNFLPLNVARMPDELLCYDIFHRMSECTFPWDFLKSLQSISVVIPHITLRMTSLCPSLYPEFGWKNVPVEMRTFTAPMDYLSGRWAQEIPHAHSLRDEGLISSADVRTTFLSTLRTDNYRHAFLHWEQAWACGIRT</sequence>
<comment type="caution">
    <text evidence="1">The sequence shown here is derived from an EMBL/GenBank/DDBJ whole genome shotgun (WGS) entry which is preliminary data.</text>
</comment>
<keyword evidence="2" id="KW-1185">Reference proteome</keyword>
<accession>A0A1J8QNI7</accession>
<evidence type="ECO:0000313" key="2">
    <source>
        <dbReference type="Proteomes" id="UP000183567"/>
    </source>
</evidence>
<dbReference type="OrthoDB" id="2606310at2759"/>
<gene>
    <name evidence="1" type="ORF">AZE42_08483</name>
</gene>
<organism evidence="1 2">
    <name type="scientific">Rhizopogon vesiculosus</name>
    <dbReference type="NCBI Taxonomy" id="180088"/>
    <lineage>
        <taxon>Eukaryota</taxon>
        <taxon>Fungi</taxon>
        <taxon>Dikarya</taxon>
        <taxon>Basidiomycota</taxon>
        <taxon>Agaricomycotina</taxon>
        <taxon>Agaricomycetes</taxon>
        <taxon>Agaricomycetidae</taxon>
        <taxon>Boletales</taxon>
        <taxon>Suillineae</taxon>
        <taxon>Rhizopogonaceae</taxon>
        <taxon>Rhizopogon</taxon>
    </lineage>
</organism>
<protein>
    <submittedName>
        <fullName evidence="1">Uncharacterized protein</fullName>
    </submittedName>
</protein>
<proteinExistence type="predicted"/>
<dbReference type="AlphaFoldDB" id="A0A1J8QNI7"/>
<dbReference type="STRING" id="180088.A0A1J8QNI7"/>
<dbReference type="Proteomes" id="UP000183567">
    <property type="component" value="Unassembled WGS sequence"/>
</dbReference>
<evidence type="ECO:0000313" key="1">
    <source>
        <dbReference type="EMBL" id="OJA10962.1"/>
    </source>
</evidence>
<reference evidence="1 2" key="1">
    <citation type="submission" date="2016-03" db="EMBL/GenBank/DDBJ databases">
        <title>Comparative genomics of the ectomycorrhizal sister species Rhizopogon vinicolor and Rhizopogon vesiculosus (Basidiomycota: Boletales) reveals a divergence of the mating type B locus.</title>
        <authorList>
            <person name="Mujic A.B."/>
            <person name="Kuo A."/>
            <person name="Tritt A."/>
            <person name="Lipzen A."/>
            <person name="Chen C."/>
            <person name="Johnson J."/>
            <person name="Sharma A."/>
            <person name="Barry K."/>
            <person name="Grigoriev I.V."/>
            <person name="Spatafora J.W."/>
        </authorList>
    </citation>
    <scope>NUCLEOTIDE SEQUENCE [LARGE SCALE GENOMIC DNA]</scope>
    <source>
        <strain evidence="1 2">AM-OR11-056</strain>
    </source>
</reference>
<name>A0A1J8QNI7_9AGAM</name>